<dbReference type="InterPro" id="IPR001611">
    <property type="entry name" value="Leu-rich_rpt"/>
</dbReference>
<evidence type="ECO:0000256" key="2">
    <source>
        <dbReference type="ARBA" id="ARBA00022737"/>
    </source>
</evidence>
<evidence type="ECO:0008006" key="8">
    <source>
        <dbReference type="Google" id="ProtNLM"/>
    </source>
</evidence>
<accession>A0A813THB5</accession>
<gene>
    <name evidence="4" type="ORF">EDS130_LOCUS5353</name>
    <name evidence="5" type="ORF">XAT740_LOCUS39076</name>
</gene>
<evidence type="ECO:0000313" key="4">
    <source>
        <dbReference type="EMBL" id="CAF0810973.1"/>
    </source>
</evidence>
<dbReference type="Proteomes" id="UP000663828">
    <property type="component" value="Unassembled WGS sequence"/>
</dbReference>
<dbReference type="EMBL" id="CAJNOJ010000014">
    <property type="protein sequence ID" value="CAF0810973.1"/>
    <property type="molecule type" value="Genomic_DNA"/>
</dbReference>
<dbReference type="Proteomes" id="UP000663852">
    <property type="component" value="Unassembled WGS sequence"/>
</dbReference>
<dbReference type="Pfam" id="PF13855">
    <property type="entry name" value="LRR_8"/>
    <property type="match status" value="1"/>
</dbReference>
<feature type="region of interest" description="Disordered" evidence="3">
    <location>
        <begin position="422"/>
        <end position="452"/>
    </location>
</feature>
<feature type="region of interest" description="Disordered" evidence="3">
    <location>
        <begin position="207"/>
        <end position="235"/>
    </location>
</feature>
<comment type="caution">
    <text evidence="4">The sequence shown here is derived from an EMBL/GenBank/DDBJ whole genome shotgun (WGS) entry which is preliminary data.</text>
</comment>
<dbReference type="InterPro" id="IPR032675">
    <property type="entry name" value="LRR_dom_sf"/>
</dbReference>
<keyword evidence="2" id="KW-0677">Repeat</keyword>
<evidence type="ECO:0000256" key="3">
    <source>
        <dbReference type="SAM" id="MobiDB-lite"/>
    </source>
</evidence>
<evidence type="ECO:0000256" key="1">
    <source>
        <dbReference type="ARBA" id="ARBA00022614"/>
    </source>
</evidence>
<feature type="region of interest" description="Disordered" evidence="3">
    <location>
        <begin position="306"/>
        <end position="337"/>
    </location>
</feature>
<reference evidence="4" key="1">
    <citation type="submission" date="2021-02" db="EMBL/GenBank/DDBJ databases">
        <authorList>
            <person name="Nowell W R."/>
        </authorList>
    </citation>
    <scope>NUCLEOTIDE SEQUENCE</scope>
</reference>
<dbReference type="SUPFAM" id="SSF52058">
    <property type="entry name" value="L domain-like"/>
    <property type="match status" value="1"/>
</dbReference>
<evidence type="ECO:0000313" key="5">
    <source>
        <dbReference type="EMBL" id="CAF1490834.1"/>
    </source>
</evidence>
<evidence type="ECO:0000313" key="7">
    <source>
        <dbReference type="Proteomes" id="UP000663852"/>
    </source>
</evidence>
<organism evidence="4 7">
    <name type="scientific">Adineta ricciae</name>
    <name type="common">Rotifer</name>
    <dbReference type="NCBI Taxonomy" id="249248"/>
    <lineage>
        <taxon>Eukaryota</taxon>
        <taxon>Metazoa</taxon>
        <taxon>Spiralia</taxon>
        <taxon>Gnathifera</taxon>
        <taxon>Rotifera</taxon>
        <taxon>Eurotatoria</taxon>
        <taxon>Bdelloidea</taxon>
        <taxon>Adinetida</taxon>
        <taxon>Adinetidae</taxon>
        <taxon>Adineta</taxon>
    </lineage>
</organism>
<dbReference type="PROSITE" id="PS51450">
    <property type="entry name" value="LRR"/>
    <property type="match status" value="2"/>
</dbReference>
<keyword evidence="6" id="KW-1185">Reference proteome</keyword>
<dbReference type="SMART" id="SM00369">
    <property type="entry name" value="LRR_TYP"/>
    <property type="match status" value="3"/>
</dbReference>
<dbReference type="AlphaFoldDB" id="A0A813THB5"/>
<keyword evidence="1" id="KW-0433">Leucine-rich repeat</keyword>
<dbReference type="PANTHER" id="PTHR45617">
    <property type="entry name" value="LEUCINE RICH REPEAT FAMILY PROTEIN"/>
    <property type="match status" value="1"/>
</dbReference>
<dbReference type="Gene3D" id="3.80.10.10">
    <property type="entry name" value="Ribonuclease Inhibitor"/>
    <property type="match status" value="1"/>
</dbReference>
<dbReference type="InterPro" id="IPR003591">
    <property type="entry name" value="Leu-rich_rpt_typical-subtyp"/>
</dbReference>
<dbReference type="EMBL" id="CAJNOR010004289">
    <property type="protein sequence ID" value="CAF1490834.1"/>
    <property type="molecule type" value="Genomic_DNA"/>
</dbReference>
<name>A0A813THB5_ADIRI</name>
<proteinExistence type="predicted"/>
<evidence type="ECO:0000313" key="6">
    <source>
        <dbReference type="Proteomes" id="UP000663828"/>
    </source>
</evidence>
<sequence length="452" mass="52674">MLPGFTRRKCHTYGVCISTRYLPNFQFNVIFCFNEINTMNNLESPLDIPNDRVLLVDNPDENSLDQLIAKARQQCSNCLDLSKRNLTQFPTQLLDFSSLQYLYLEGNQLKQLPNDLFLRLSHLKWLDLRHNKLTSIPHEGLASHSSLQYLLLSGNNLRALPHELGKVKTLSALNLDGNPLQHPSNEIVKQGIKAVLQYLRDELHTDDDLSLSDNENLQPTPRYSPRKSRRRITSIDDEEADKFSLPNLSPLRVQSCKQYERISYSARRSISPPHSAKKLTQVTQNTITKKNNDQQRNVCTAQEQALKNMQPQETRTDRSRQQIRPRSFLKHKESKKPIAPTASLINRRYTRMISKEQFEFLRTLSAEYVGKEDEVRRGYDRQIHDDIRDITDKMLKRRLETRESIFEERRQVKREIQELRRLVSEGKQHRPPPVTNRPKTVIGTANPYARKS</sequence>
<protein>
    <recommendedName>
        <fullName evidence="8">Leucine-rich repeat-containing protein 27</fullName>
    </recommendedName>
</protein>
<feature type="compositionally biased region" description="Basic residues" evidence="3">
    <location>
        <begin position="321"/>
        <end position="334"/>
    </location>
</feature>
<dbReference type="OrthoDB" id="2021138at2759"/>